<dbReference type="PROSITE" id="PS50113">
    <property type="entry name" value="PAC"/>
    <property type="match status" value="2"/>
</dbReference>
<dbReference type="InterPro" id="IPR006189">
    <property type="entry name" value="CHASE_dom"/>
</dbReference>
<proteinExistence type="predicted"/>
<dbReference type="PROSITE" id="PS50887">
    <property type="entry name" value="GGDEF"/>
    <property type="match status" value="1"/>
</dbReference>
<dbReference type="Gene3D" id="3.20.20.450">
    <property type="entry name" value="EAL domain"/>
    <property type="match status" value="1"/>
</dbReference>
<evidence type="ECO:0000256" key="10">
    <source>
        <dbReference type="ARBA" id="ARBA00059827"/>
    </source>
</evidence>
<evidence type="ECO:0000256" key="7">
    <source>
        <dbReference type="ARBA" id="ARBA00022989"/>
    </source>
</evidence>
<dbReference type="NCBIfam" id="TIGR00254">
    <property type="entry name" value="GGDEF"/>
    <property type="match status" value="1"/>
</dbReference>
<comment type="caution">
    <text evidence="12">The sequence shown here is derived from an EMBL/GenBank/DDBJ whole genome shotgun (WGS) entry which is preliminary data.</text>
</comment>
<keyword evidence="5" id="KW-0418">Kinase</keyword>
<dbReference type="GO" id="GO:0016301">
    <property type="term" value="F:kinase activity"/>
    <property type="evidence" value="ECO:0007669"/>
    <property type="project" value="UniProtKB-KW"/>
</dbReference>
<keyword evidence="13" id="KW-1185">Reference proteome</keyword>
<dbReference type="InterPro" id="IPR001633">
    <property type="entry name" value="EAL_dom"/>
</dbReference>
<evidence type="ECO:0000256" key="3">
    <source>
        <dbReference type="ARBA" id="ARBA00022692"/>
    </source>
</evidence>
<dbReference type="PANTHER" id="PTHR44757">
    <property type="entry name" value="DIGUANYLATE CYCLASE DGCP"/>
    <property type="match status" value="1"/>
</dbReference>
<dbReference type="GO" id="GO:0071732">
    <property type="term" value="P:cellular response to nitric oxide"/>
    <property type="evidence" value="ECO:0007669"/>
    <property type="project" value="UniProtKB-ARBA"/>
</dbReference>
<dbReference type="Pfam" id="PF03924">
    <property type="entry name" value="CHASE"/>
    <property type="match status" value="1"/>
</dbReference>
<evidence type="ECO:0000256" key="6">
    <source>
        <dbReference type="ARBA" id="ARBA00022840"/>
    </source>
</evidence>
<dbReference type="FunFam" id="3.30.450.20:FF:000060">
    <property type="entry name" value="Sensor protein FixL"/>
    <property type="match status" value="1"/>
</dbReference>
<dbReference type="Pfam" id="PF00989">
    <property type="entry name" value="PAS"/>
    <property type="match status" value="2"/>
</dbReference>
<keyword evidence="4" id="KW-0547">Nucleotide-binding</keyword>
<dbReference type="RefSeq" id="WP_104356189.1">
    <property type="nucleotide sequence ID" value="NZ_CP064338.1"/>
</dbReference>
<evidence type="ECO:0000256" key="5">
    <source>
        <dbReference type="ARBA" id="ARBA00022777"/>
    </source>
</evidence>
<gene>
    <name evidence="12" type="ORF">C1702_03000</name>
</gene>
<dbReference type="Gene3D" id="3.30.450.20">
    <property type="entry name" value="PAS domain"/>
    <property type="match status" value="2"/>
</dbReference>
<keyword evidence="3" id="KW-0812">Transmembrane</keyword>
<dbReference type="GO" id="GO:0071111">
    <property type="term" value="F:cyclic-guanylate-specific phosphodiesterase activity"/>
    <property type="evidence" value="ECO:0007669"/>
    <property type="project" value="UniProtKB-EC"/>
</dbReference>
<comment type="function">
    <text evidence="10">Putative oxygen sensor; modulates the activity of FixJ, a transcriptional activator of nitrogen fixation fixK gene. FixL probably acts as a kinase that phosphorylates FixJ.</text>
</comment>
<evidence type="ECO:0000256" key="11">
    <source>
        <dbReference type="ARBA" id="ARBA00070616"/>
    </source>
</evidence>
<evidence type="ECO:0000256" key="9">
    <source>
        <dbReference type="ARBA" id="ARBA00051114"/>
    </source>
</evidence>
<dbReference type="NCBIfam" id="TIGR00229">
    <property type="entry name" value="sensory_box"/>
    <property type="match status" value="2"/>
</dbReference>
<dbReference type="PROSITE" id="PS50112">
    <property type="entry name" value="PAS"/>
    <property type="match status" value="2"/>
</dbReference>
<evidence type="ECO:0000313" key="12">
    <source>
        <dbReference type="EMBL" id="PPE71400.1"/>
    </source>
</evidence>
<dbReference type="Proteomes" id="UP000239406">
    <property type="component" value="Unassembled WGS sequence"/>
</dbReference>
<dbReference type="InterPro" id="IPR035919">
    <property type="entry name" value="EAL_sf"/>
</dbReference>
<sequence length="1082" mass="118954">MTASLADPAAADAAAPDPASRHRLYRRLADAVLALGLAASLLVWHLTASSLNAREDRNFEQHFTVLVQQIGTALDRYADLAVGVAAIFQSGGDVGREAFRKHFLSLRMLERYPALVALDYAELVPAAERDRVEAAARAQGLTGWRIHPEGERDVYLPVLYSEPSEQRQAHLGFDAAADAAARRDMERARDSGQAVLSAPQPLPGESAARVLLVRAPVYDSVPVGDSVEARRQAHRGQVSMVVRAADLMRDALTQDDARRYHVHVVDVGEDSAPRSGETVVPLFEGPQRAEAAAAVEAGRAHAQVVQVGGRLWEVRGIREPVAYHQLPAALAVLGGALFSTVALWIALRVFAGRYGRAAELAERLSRQARESEARLRNVIDSTVDGIITIDERGTIIGINAAALRMFGYREDEMLGRNVSMLMPLPEAQQHDSYLKRFQQTGEGAVFGSGLEVTGLRRDGTLFPIDLGVNEVLLDGKRHFVGMLRDMSERRAAELAYEETQRQLRRADALRRSIYDSAPFAIIATDLRGVIQALNPAAEMLLGYSPDELVGRQTPVLFHDPQELSLRATQLSAELGEPIQAGFDALVARARHGRPDEREWTYIRKDGRRVPVVQVVTTMSSDTGEPVGYLGMAYDVTERKRAEEHIRHMAHHDALTSLPNRVLLQGRLGAALARAKREGDCMALMFIDLDRFKNINDSLGHHVGDTILKIVAERLRSAVRASDTVARMGGDEFVVLLPKVTRVEDCEVVARKVIAALGEPMPVGSYELRVTPSIGVATYPQAGDDPVTLMRAADAAMYHAKAQGRNTVRMYDESMTRDSAVRLRMENDLHQALDRKELRVMYQPQFDVATGRLVGAEALVRWRRPLHGMVSPADFIPMAEDTGLVVAIGDWVLRESCAQARAWEERTGMALRVAVNLSPRQLETDHLVEHIAQALEANRLAPSRLELEITESAIVRDTLSTASVLSRLRALGISIAIDDFGVGYSSMSYLRELPVDKFKIDRAFLEAVPASESDSRLAAALIAMAHTLQVGLVAEGVETREQLEFLRQHGCHEAQGYYLGRPMGPEEFEALILGQHPEAGIAR</sequence>
<dbReference type="InterPro" id="IPR029787">
    <property type="entry name" value="Nucleotide_cyclase"/>
</dbReference>
<dbReference type="CDD" id="cd00130">
    <property type="entry name" value="PAS"/>
    <property type="match status" value="2"/>
</dbReference>
<dbReference type="PROSITE" id="PS50839">
    <property type="entry name" value="CHASE"/>
    <property type="match status" value="1"/>
</dbReference>
<dbReference type="AlphaFoldDB" id="A0A2S5T8R6"/>
<evidence type="ECO:0000256" key="1">
    <source>
        <dbReference type="ARBA" id="ARBA00004370"/>
    </source>
</evidence>
<dbReference type="SMART" id="SM00052">
    <property type="entry name" value="EAL"/>
    <property type="match status" value="1"/>
</dbReference>
<organism evidence="12 13">
    <name type="scientific">Caldimonas thermodepolymerans</name>
    <dbReference type="NCBI Taxonomy" id="215580"/>
    <lineage>
        <taxon>Bacteria</taxon>
        <taxon>Pseudomonadati</taxon>
        <taxon>Pseudomonadota</taxon>
        <taxon>Betaproteobacteria</taxon>
        <taxon>Burkholderiales</taxon>
        <taxon>Sphaerotilaceae</taxon>
        <taxon>Caldimonas</taxon>
    </lineage>
</organism>
<evidence type="ECO:0000313" key="13">
    <source>
        <dbReference type="Proteomes" id="UP000239406"/>
    </source>
</evidence>
<dbReference type="InterPro" id="IPR042240">
    <property type="entry name" value="CHASE_sf"/>
</dbReference>
<protein>
    <recommendedName>
        <fullName evidence="11">Sensor protein FixL</fullName>
    </recommendedName>
</protein>
<dbReference type="Gene3D" id="3.30.450.350">
    <property type="entry name" value="CHASE domain"/>
    <property type="match status" value="1"/>
</dbReference>
<dbReference type="InterPro" id="IPR000014">
    <property type="entry name" value="PAS"/>
</dbReference>
<dbReference type="SUPFAM" id="SSF141868">
    <property type="entry name" value="EAL domain-like"/>
    <property type="match status" value="1"/>
</dbReference>
<dbReference type="EMBL" id="PSNY01000002">
    <property type="protein sequence ID" value="PPE71400.1"/>
    <property type="molecule type" value="Genomic_DNA"/>
</dbReference>
<dbReference type="CDD" id="cd01948">
    <property type="entry name" value="EAL"/>
    <property type="match status" value="1"/>
</dbReference>
<dbReference type="SUPFAM" id="SSF55785">
    <property type="entry name" value="PYP-like sensor domain (PAS domain)"/>
    <property type="match status" value="2"/>
</dbReference>
<dbReference type="InterPro" id="IPR052155">
    <property type="entry name" value="Biofilm_reg_signaling"/>
</dbReference>
<dbReference type="CDD" id="cd01949">
    <property type="entry name" value="GGDEF"/>
    <property type="match status" value="1"/>
</dbReference>
<dbReference type="InterPro" id="IPR000700">
    <property type="entry name" value="PAS-assoc_C"/>
</dbReference>
<keyword evidence="6" id="KW-0067">ATP-binding</keyword>
<dbReference type="SMART" id="SM00091">
    <property type="entry name" value="PAS"/>
    <property type="match status" value="2"/>
</dbReference>
<dbReference type="GO" id="GO:0005524">
    <property type="term" value="F:ATP binding"/>
    <property type="evidence" value="ECO:0007669"/>
    <property type="project" value="UniProtKB-KW"/>
</dbReference>
<dbReference type="Pfam" id="PF00563">
    <property type="entry name" value="EAL"/>
    <property type="match status" value="1"/>
</dbReference>
<dbReference type="SMART" id="SM00267">
    <property type="entry name" value="GGDEF"/>
    <property type="match status" value="1"/>
</dbReference>
<dbReference type="FunFam" id="3.30.70.270:FF:000001">
    <property type="entry name" value="Diguanylate cyclase domain protein"/>
    <property type="match status" value="1"/>
</dbReference>
<dbReference type="Gene3D" id="3.30.70.270">
    <property type="match status" value="1"/>
</dbReference>
<accession>A0A2S5T8R6</accession>
<keyword evidence="2" id="KW-0808">Transferase</keyword>
<dbReference type="GO" id="GO:0016020">
    <property type="term" value="C:membrane"/>
    <property type="evidence" value="ECO:0007669"/>
    <property type="project" value="UniProtKB-SubCell"/>
</dbReference>
<dbReference type="FunFam" id="3.20.20.450:FF:000001">
    <property type="entry name" value="Cyclic di-GMP phosphodiesterase yahA"/>
    <property type="match status" value="1"/>
</dbReference>
<comment type="subcellular location">
    <subcellularLocation>
        <location evidence="1">Membrane</location>
    </subcellularLocation>
</comment>
<dbReference type="InterPro" id="IPR000160">
    <property type="entry name" value="GGDEF_dom"/>
</dbReference>
<dbReference type="InterPro" id="IPR035965">
    <property type="entry name" value="PAS-like_dom_sf"/>
</dbReference>
<dbReference type="PROSITE" id="PS50883">
    <property type="entry name" value="EAL"/>
    <property type="match status" value="1"/>
</dbReference>
<keyword evidence="8" id="KW-0472">Membrane</keyword>
<evidence type="ECO:0000256" key="4">
    <source>
        <dbReference type="ARBA" id="ARBA00022741"/>
    </source>
</evidence>
<dbReference type="PANTHER" id="PTHR44757:SF2">
    <property type="entry name" value="BIOFILM ARCHITECTURE MAINTENANCE PROTEIN MBAA"/>
    <property type="match status" value="1"/>
</dbReference>
<dbReference type="SMART" id="SM00086">
    <property type="entry name" value="PAC"/>
    <property type="match status" value="2"/>
</dbReference>
<dbReference type="InterPro" id="IPR043128">
    <property type="entry name" value="Rev_trsase/Diguanyl_cyclase"/>
</dbReference>
<reference evidence="12 13" key="1">
    <citation type="submission" date="2018-02" db="EMBL/GenBank/DDBJ databases">
        <title>Reclassifiation of [Polyangium] brachysporum DSM 7029 as Guopingzhaonella breviflexa gen. nov., sp. nov., a member of the family Comamonadaceae.</title>
        <authorList>
            <person name="Tang B."/>
        </authorList>
    </citation>
    <scope>NUCLEOTIDE SEQUENCE [LARGE SCALE GENOMIC DNA]</scope>
    <source>
        <strain evidence="12 13">DSM 15344</strain>
    </source>
</reference>
<dbReference type="GO" id="GO:0006355">
    <property type="term" value="P:regulation of DNA-templated transcription"/>
    <property type="evidence" value="ECO:0007669"/>
    <property type="project" value="InterPro"/>
</dbReference>
<evidence type="ECO:0000256" key="2">
    <source>
        <dbReference type="ARBA" id="ARBA00022679"/>
    </source>
</evidence>
<dbReference type="InterPro" id="IPR001610">
    <property type="entry name" value="PAC"/>
</dbReference>
<name>A0A2S5T8R6_9BURK</name>
<dbReference type="GO" id="GO:0007165">
    <property type="term" value="P:signal transduction"/>
    <property type="evidence" value="ECO:0007669"/>
    <property type="project" value="UniProtKB-ARBA"/>
</dbReference>
<dbReference type="Pfam" id="PF00990">
    <property type="entry name" value="GGDEF"/>
    <property type="match status" value="1"/>
</dbReference>
<dbReference type="SUPFAM" id="SSF55073">
    <property type="entry name" value="Nucleotide cyclase"/>
    <property type="match status" value="1"/>
</dbReference>
<comment type="catalytic activity">
    <reaction evidence="9">
        <text>3',3'-c-di-GMP + H2O = 5'-phosphoguanylyl(3'-&gt;5')guanosine + H(+)</text>
        <dbReference type="Rhea" id="RHEA:24902"/>
        <dbReference type="ChEBI" id="CHEBI:15377"/>
        <dbReference type="ChEBI" id="CHEBI:15378"/>
        <dbReference type="ChEBI" id="CHEBI:58754"/>
        <dbReference type="ChEBI" id="CHEBI:58805"/>
        <dbReference type="EC" id="3.1.4.52"/>
    </reaction>
    <physiologicalReaction direction="left-to-right" evidence="9">
        <dbReference type="Rhea" id="RHEA:24903"/>
    </physiologicalReaction>
</comment>
<evidence type="ECO:0000256" key="8">
    <source>
        <dbReference type="ARBA" id="ARBA00023136"/>
    </source>
</evidence>
<dbReference type="InterPro" id="IPR013767">
    <property type="entry name" value="PAS_fold"/>
</dbReference>
<keyword evidence="7" id="KW-1133">Transmembrane helix</keyword>
<dbReference type="SMART" id="SM01079">
    <property type="entry name" value="CHASE"/>
    <property type="match status" value="1"/>
</dbReference>